<evidence type="ECO:0000256" key="5">
    <source>
        <dbReference type="ARBA" id="ARBA00023136"/>
    </source>
</evidence>
<proteinExistence type="predicted"/>
<evidence type="ECO:0000256" key="6">
    <source>
        <dbReference type="SAM" id="MobiDB-lite"/>
    </source>
</evidence>
<evidence type="ECO:0000256" key="2">
    <source>
        <dbReference type="ARBA" id="ARBA00022692"/>
    </source>
</evidence>
<dbReference type="InterPro" id="IPR007816">
    <property type="entry name" value="ResB-like_domain"/>
</dbReference>
<keyword evidence="5 7" id="KW-0472">Membrane</keyword>
<dbReference type="GO" id="GO:0017004">
    <property type="term" value="P:cytochrome complex assembly"/>
    <property type="evidence" value="ECO:0007669"/>
    <property type="project" value="UniProtKB-KW"/>
</dbReference>
<keyword evidence="10" id="KW-1185">Reference proteome</keyword>
<keyword evidence="2 7" id="KW-0812">Transmembrane</keyword>
<dbReference type="EMBL" id="FMZF01000001">
    <property type="protein sequence ID" value="SDC12712.1"/>
    <property type="molecule type" value="Genomic_DNA"/>
</dbReference>
<comment type="subcellular location">
    <subcellularLocation>
        <location evidence="1">Membrane</location>
        <topology evidence="1">Multi-pass membrane protein</topology>
    </subcellularLocation>
</comment>
<dbReference type="OrthoDB" id="3949537at2"/>
<dbReference type="AlphaFoldDB" id="A0A1G6J1I3"/>
<evidence type="ECO:0000259" key="8">
    <source>
        <dbReference type="Pfam" id="PF05140"/>
    </source>
</evidence>
<feature type="region of interest" description="Disordered" evidence="6">
    <location>
        <begin position="526"/>
        <end position="548"/>
    </location>
</feature>
<keyword evidence="3" id="KW-0201">Cytochrome c-type biogenesis</keyword>
<dbReference type="Proteomes" id="UP000199416">
    <property type="component" value="Unassembled WGS sequence"/>
</dbReference>
<evidence type="ECO:0000313" key="10">
    <source>
        <dbReference type="Proteomes" id="UP000199416"/>
    </source>
</evidence>
<keyword evidence="4 7" id="KW-1133">Transmembrane helix</keyword>
<sequence length="548" mass="58111">MTVTAPPRSAATPPPPPARPSAARRLGGFLLRQWRRLTAMRTAIVLLFLLALAAVPGSLLPQRSLSQANVAQYFTEHPTLAPVLDDLFLFDVFSSPWFAAVYLLLFVSLVGCVLPRALEHARALRTPPPPAPRRLSRLPDAAELPTPLPAADALDVVEEELRVRRYRVVRRERGGQAELSAEKGLLKEAGNLLFHLALLALLVALAGGKLWGYEGSILVTEGGRFCNSFQQYDTYSSGALVEGSDLTPVCVGLEDFRAEYEENLTAASFTADITYGPPGQEGRPTTIGVNDPLRVDGDRVYVTGHGFAPRFTVTLPDGSTFDDVSAPFLPTEQSTMASEGALKLPDLGAGAEDQLALQGFFAPTGVVRDGILTSIDPQPLAPQVAVVVYRGYLGLDSGLPQSVYSLDTSQIERGRLTEVGSANLRVGESTTLPDGTTVTFTGVAEYAALQFSHDPGQVWVLVAAIAVLVGLLGMLLVRRERVFARATAAPADGGTVLGVGVLTRGSGDGAPRSAALTDDLRAALAARAADRAPSHGAAPEPEASPRDR</sequence>
<feature type="transmembrane region" description="Helical" evidence="7">
    <location>
        <begin position="97"/>
        <end position="118"/>
    </location>
</feature>
<dbReference type="GO" id="GO:0016020">
    <property type="term" value="C:membrane"/>
    <property type="evidence" value="ECO:0007669"/>
    <property type="project" value="UniProtKB-SubCell"/>
</dbReference>
<feature type="transmembrane region" description="Helical" evidence="7">
    <location>
        <begin position="458"/>
        <end position="477"/>
    </location>
</feature>
<evidence type="ECO:0000256" key="7">
    <source>
        <dbReference type="SAM" id="Phobius"/>
    </source>
</evidence>
<dbReference type="PANTHER" id="PTHR31566:SF0">
    <property type="entry name" value="CYTOCHROME C BIOGENESIS PROTEIN CCS1, CHLOROPLASTIC"/>
    <property type="match status" value="1"/>
</dbReference>
<dbReference type="RefSeq" id="WP_091363068.1">
    <property type="nucleotide sequence ID" value="NZ_FMZF01000001.1"/>
</dbReference>
<accession>A0A1G6J1I3</accession>
<evidence type="ECO:0000256" key="4">
    <source>
        <dbReference type="ARBA" id="ARBA00022989"/>
    </source>
</evidence>
<feature type="compositionally biased region" description="Low complexity" evidence="6">
    <location>
        <begin position="1"/>
        <end position="11"/>
    </location>
</feature>
<name>A0A1G6J1I3_9ACTN</name>
<protein>
    <submittedName>
        <fullName evidence="9">Cytochrome c biogenesis protein</fullName>
    </submittedName>
</protein>
<evidence type="ECO:0000313" key="9">
    <source>
        <dbReference type="EMBL" id="SDC12712.1"/>
    </source>
</evidence>
<feature type="domain" description="ResB-like" evidence="8">
    <location>
        <begin position="40"/>
        <end position="509"/>
    </location>
</feature>
<gene>
    <name evidence="9" type="ORF">SAMN05660690_0625</name>
</gene>
<dbReference type="PANTHER" id="PTHR31566">
    <property type="entry name" value="CYTOCHROME C BIOGENESIS PROTEIN CCS1, CHLOROPLASTIC"/>
    <property type="match status" value="1"/>
</dbReference>
<feature type="transmembrane region" description="Helical" evidence="7">
    <location>
        <begin position="42"/>
        <end position="60"/>
    </location>
</feature>
<feature type="region of interest" description="Disordered" evidence="6">
    <location>
        <begin position="1"/>
        <end position="21"/>
    </location>
</feature>
<evidence type="ECO:0000256" key="1">
    <source>
        <dbReference type="ARBA" id="ARBA00004141"/>
    </source>
</evidence>
<organism evidence="9 10">
    <name type="scientific">Geodermatophilus telluris</name>
    <dbReference type="NCBI Taxonomy" id="1190417"/>
    <lineage>
        <taxon>Bacteria</taxon>
        <taxon>Bacillati</taxon>
        <taxon>Actinomycetota</taxon>
        <taxon>Actinomycetes</taxon>
        <taxon>Geodermatophilales</taxon>
        <taxon>Geodermatophilaceae</taxon>
        <taxon>Geodermatophilus</taxon>
    </lineage>
</organism>
<dbReference type="InterPro" id="IPR023494">
    <property type="entry name" value="Cyt_c_bgen_Ccs1/CcsB/ResB"/>
</dbReference>
<evidence type="ECO:0000256" key="3">
    <source>
        <dbReference type="ARBA" id="ARBA00022748"/>
    </source>
</evidence>
<feature type="transmembrane region" description="Helical" evidence="7">
    <location>
        <begin position="192"/>
        <end position="211"/>
    </location>
</feature>
<dbReference type="STRING" id="1190417.SAMN05660690_0625"/>
<dbReference type="Pfam" id="PF05140">
    <property type="entry name" value="ResB"/>
    <property type="match status" value="1"/>
</dbReference>
<reference evidence="10" key="1">
    <citation type="submission" date="2016-10" db="EMBL/GenBank/DDBJ databases">
        <authorList>
            <person name="Varghese N."/>
            <person name="Submissions S."/>
        </authorList>
    </citation>
    <scope>NUCLEOTIDE SEQUENCE [LARGE SCALE GENOMIC DNA]</scope>
    <source>
        <strain evidence="10">DSM 45421</strain>
    </source>
</reference>